<dbReference type="Gene3D" id="2.40.128.110">
    <property type="entry name" value="Lipid/polyisoprenoid-binding, YceI-like"/>
    <property type="match status" value="1"/>
</dbReference>
<dbReference type="PANTHER" id="PTHR34406:SF1">
    <property type="entry name" value="PROTEIN YCEI"/>
    <property type="match status" value="1"/>
</dbReference>
<dbReference type="InterPro" id="IPR007372">
    <property type="entry name" value="Lipid/polyisoprenoid-bd_YceI"/>
</dbReference>
<keyword evidence="3" id="KW-1185">Reference proteome</keyword>
<dbReference type="EMBL" id="FPCH01000004">
    <property type="protein sequence ID" value="SFV38760.1"/>
    <property type="molecule type" value="Genomic_DNA"/>
</dbReference>
<dbReference type="Pfam" id="PF04264">
    <property type="entry name" value="YceI"/>
    <property type="match status" value="1"/>
</dbReference>
<dbReference type="Proteomes" id="UP000199423">
    <property type="component" value="Unassembled WGS sequence"/>
</dbReference>
<gene>
    <name evidence="2" type="ORF">SAMN04488557_3836</name>
</gene>
<dbReference type="SMART" id="SM00867">
    <property type="entry name" value="YceI"/>
    <property type="match status" value="1"/>
</dbReference>
<reference evidence="3" key="1">
    <citation type="submission" date="2016-10" db="EMBL/GenBank/DDBJ databases">
        <authorList>
            <person name="Varghese N."/>
            <person name="Submissions S."/>
        </authorList>
    </citation>
    <scope>NUCLEOTIDE SEQUENCE [LARGE SCALE GENOMIC DNA]</scope>
    <source>
        <strain evidence="3">DSM 1565</strain>
    </source>
</reference>
<evidence type="ECO:0000259" key="1">
    <source>
        <dbReference type="SMART" id="SM00867"/>
    </source>
</evidence>
<evidence type="ECO:0000313" key="3">
    <source>
        <dbReference type="Proteomes" id="UP000199423"/>
    </source>
</evidence>
<dbReference type="SUPFAM" id="SSF101874">
    <property type="entry name" value="YceI-like"/>
    <property type="match status" value="1"/>
</dbReference>
<feature type="domain" description="Lipid/polyisoprenoid-binding YceI-like" evidence="1">
    <location>
        <begin position="63"/>
        <end position="227"/>
    </location>
</feature>
<accession>A0A1I7NVR5</accession>
<dbReference type="AlphaFoldDB" id="A0A1I7NVR5"/>
<protein>
    <submittedName>
        <fullName evidence="2">Polyisoprenoid-binding protein YceI</fullName>
    </submittedName>
</protein>
<organism evidence="2 3">
    <name type="scientific">Hyphomicrobium facile</name>
    <dbReference type="NCBI Taxonomy" id="51670"/>
    <lineage>
        <taxon>Bacteria</taxon>
        <taxon>Pseudomonadati</taxon>
        <taxon>Pseudomonadota</taxon>
        <taxon>Alphaproteobacteria</taxon>
        <taxon>Hyphomicrobiales</taxon>
        <taxon>Hyphomicrobiaceae</taxon>
        <taxon>Hyphomicrobium</taxon>
    </lineage>
</organism>
<dbReference type="InterPro" id="IPR036761">
    <property type="entry name" value="TTHA0802/YceI-like_sf"/>
</dbReference>
<sequence length="229" mass="25089">MKKMRLGNSRRQSNAETQDLLGEIELSRRASSLKAAASLRMACLALLAAELTVAGAPAVEARRFEFDQRRTEVRFAYKMAYATQRGRFTKVSGTLDYDEAAPGKSKVSASISAASLTTGEDFIDNELRGADFFNVERSPVIAFKSVGVRTGSPTAAELLGEITVNGITKPVTLQVSIEQHDDPALKHDAGARRFIAKTRIQRSAFNMTNYQSMVDDDVDIEIDAIARPR</sequence>
<proteinExistence type="predicted"/>
<dbReference type="PANTHER" id="PTHR34406">
    <property type="entry name" value="PROTEIN YCEI"/>
    <property type="match status" value="1"/>
</dbReference>
<name>A0A1I7NVR5_9HYPH</name>
<dbReference type="STRING" id="51670.SAMN04488557_3836"/>
<evidence type="ECO:0000313" key="2">
    <source>
        <dbReference type="EMBL" id="SFV38760.1"/>
    </source>
</evidence>